<reference evidence="1 2" key="1">
    <citation type="submission" date="2018-08" db="EMBL/GenBank/DDBJ databases">
        <title>Genomic Encyclopedia of Type Strains, Phase III (KMG-III): the genomes of soil and plant-associated and newly described type strains.</title>
        <authorList>
            <person name="Whitman W."/>
        </authorList>
    </citation>
    <scope>NUCLEOTIDE SEQUENCE [LARGE SCALE GENOMIC DNA]</scope>
    <source>
        <strain evidence="1 2">CGMCC 1.10966</strain>
    </source>
</reference>
<dbReference type="OrthoDB" id="2628251at2"/>
<organism evidence="1 2">
    <name type="scientific">Paenibacillus taihuensis</name>
    <dbReference type="NCBI Taxonomy" id="1156355"/>
    <lineage>
        <taxon>Bacteria</taxon>
        <taxon>Bacillati</taxon>
        <taxon>Bacillota</taxon>
        <taxon>Bacilli</taxon>
        <taxon>Bacillales</taxon>
        <taxon>Paenibacillaceae</taxon>
        <taxon>Paenibacillus</taxon>
    </lineage>
</organism>
<keyword evidence="2" id="KW-1185">Reference proteome</keyword>
<sequence length="66" mass="7330">MAWKTMLDADHVCIRYDAADRNVILEINDGGLQPNYVTVHCNADEVKEIVEALQKTLEVMAPLSAS</sequence>
<dbReference type="Proteomes" id="UP000256304">
    <property type="component" value="Unassembled WGS sequence"/>
</dbReference>
<evidence type="ECO:0000313" key="1">
    <source>
        <dbReference type="EMBL" id="REE78680.1"/>
    </source>
</evidence>
<protein>
    <submittedName>
        <fullName evidence="1">Uncharacterized protein</fullName>
    </submittedName>
</protein>
<comment type="caution">
    <text evidence="1">The sequence shown here is derived from an EMBL/GenBank/DDBJ whole genome shotgun (WGS) entry which is preliminary data.</text>
</comment>
<proteinExistence type="predicted"/>
<name>A0A3D9RP61_9BACL</name>
<dbReference type="RefSeq" id="WP_116190768.1">
    <property type="nucleotide sequence ID" value="NZ_QTTN01000025.1"/>
</dbReference>
<evidence type="ECO:0000313" key="2">
    <source>
        <dbReference type="Proteomes" id="UP000256304"/>
    </source>
</evidence>
<gene>
    <name evidence="1" type="ORF">A8990_12577</name>
</gene>
<dbReference type="EMBL" id="QTTN01000025">
    <property type="protein sequence ID" value="REE78680.1"/>
    <property type="molecule type" value="Genomic_DNA"/>
</dbReference>
<accession>A0A3D9RP61</accession>
<dbReference type="AlphaFoldDB" id="A0A3D9RP61"/>